<dbReference type="EMBL" id="JADGKB010000080">
    <property type="protein sequence ID" value="KAJ3254681.1"/>
    <property type="molecule type" value="Genomic_DNA"/>
</dbReference>
<feature type="compositionally biased region" description="Basic residues" evidence="3">
    <location>
        <begin position="707"/>
        <end position="716"/>
    </location>
</feature>
<gene>
    <name evidence="5" type="ORF">HK103_007020</name>
</gene>
<keyword evidence="6" id="KW-1185">Reference proteome</keyword>
<dbReference type="GO" id="GO:0005634">
    <property type="term" value="C:nucleus"/>
    <property type="evidence" value="ECO:0007669"/>
    <property type="project" value="TreeGrafter"/>
</dbReference>
<name>A0AAD5UG01_9FUNG</name>
<accession>A0AAD5UG01</accession>
<reference evidence="5" key="1">
    <citation type="submission" date="2020-05" db="EMBL/GenBank/DDBJ databases">
        <title>Phylogenomic resolution of chytrid fungi.</title>
        <authorList>
            <person name="Stajich J.E."/>
            <person name="Amses K."/>
            <person name="Simmons R."/>
            <person name="Seto K."/>
            <person name="Myers J."/>
            <person name="Bonds A."/>
            <person name="Quandt C.A."/>
            <person name="Barry K."/>
            <person name="Liu P."/>
            <person name="Grigoriev I."/>
            <person name="Longcore J.E."/>
            <person name="James T.Y."/>
        </authorList>
    </citation>
    <scope>NUCLEOTIDE SEQUENCE</scope>
    <source>
        <strain evidence="5">PLAUS21</strain>
    </source>
</reference>
<dbReference type="Gene3D" id="3.30.70.330">
    <property type="match status" value="1"/>
</dbReference>
<protein>
    <recommendedName>
        <fullName evidence="4">RRM domain-containing protein</fullName>
    </recommendedName>
</protein>
<feature type="region of interest" description="Disordered" evidence="3">
    <location>
        <begin position="701"/>
        <end position="745"/>
    </location>
</feature>
<keyword evidence="1 2" id="KW-0694">RNA-binding</keyword>
<dbReference type="PANTHER" id="PTHR19965:SF35">
    <property type="entry name" value="RNA ANNEALING PROTEIN YRA1"/>
    <property type="match status" value="1"/>
</dbReference>
<feature type="domain" description="RRM" evidence="4">
    <location>
        <begin position="578"/>
        <end position="655"/>
    </location>
</feature>
<dbReference type="SMART" id="SM00360">
    <property type="entry name" value="RRM"/>
    <property type="match status" value="1"/>
</dbReference>
<organism evidence="5 6">
    <name type="scientific">Boothiomyces macroporosus</name>
    <dbReference type="NCBI Taxonomy" id="261099"/>
    <lineage>
        <taxon>Eukaryota</taxon>
        <taxon>Fungi</taxon>
        <taxon>Fungi incertae sedis</taxon>
        <taxon>Chytridiomycota</taxon>
        <taxon>Chytridiomycota incertae sedis</taxon>
        <taxon>Chytridiomycetes</taxon>
        <taxon>Rhizophydiales</taxon>
        <taxon>Terramycetaceae</taxon>
        <taxon>Boothiomyces</taxon>
    </lineage>
</organism>
<evidence type="ECO:0000256" key="2">
    <source>
        <dbReference type="PROSITE-ProRule" id="PRU00176"/>
    </source>
</evidence>
<dbReference type="CDD" id="cd12418">
    <property type="entry name" value="RRM_Aly_REF_like"/>
    <property type="match status" value="1"/>
</dbReference>
<feature type="region of interest" description="Disordered" evidence="3">
    <location>
        <begin position="36"/>
        <end position="63"/>
    </location>
</feature>
<dbReference type="PROSITE" id="PS50102">
    <property type="entry name" value="RRM"/>
    <property type="match status" value="1"/>
</dbReference>
<dbReference type="InterPro" id="IPR035979">
    <property type="entry name" value="RBD_domain_sf"/>
</dbReference>
<sequence>MKAQDPSGFRTPKTLLSVDRNSFMLSPQFSLSDSALNSQLERGRTQQQDTDSSPMSTINEQRPSVCTSEFSLNSVKDEDCLCDQDKEATEIHNSMIPMDILTLWKEWLCVPSGGNTNSKFLVENQKIADIMFGPWVPENSPNVEELLPLGQAGGPQYEPEYTSVKEGYVRKSTKSMPLNHGIPFVPKTTQSIETMKITKITEKSLCIVVEATMPLMGIDSVVKLCLSERDSKQTHLKAFAKFVFTGNGKLPVPKMVAEKSAYDGVRNYYNEFASFISENLEQPSGAPASDQECTCITLNDSDGYKTLMEEVYTIPIDVVWKQAFISKQNTVFMNYNITEGGWTGTLELKIDILFEPWLEDGENGELTPLEKMTTPNFTPEFSAIKPGFHRRTKCVVPLKHGIPFVPKTAVTTGSEKILQAGPNSFCVDVNTSVDLGIVNDLRICFTKIDDTKTKLRILIKVTVKSKMIPKGTAEKNTFENVKKVYTDIFSQIEKFVASGQKSVPVAIIQPKPVVQHAYVADMIQTWIQQLPQSYLFAKMNLSLDDAIKTHRKNKPFKKRKHHKNPWSEQKSGGADGHWVVSVTNLHWNVSKEDLIELFGGKEAVSSVSIKFDESGRSLGEAEVTVKSKELAETAKSNLDGQTLDGLIISVNLVRELKKKADITSRLGGSTGSAGGGILERLGKRVEDRLGKRVEDRLGKKVEERLGKKVQPKKKKKNDAMETDPPARQIKSYADTEIAANDGTLV</sequence>
<evidence type="ECO:0000313" key="6">
    <source>
        <dbReference type="Proteomes" id="UP001210925"/>
    </source>
</evidence>
<dbReference type="InterPro" id="IPR012677">
    <property type="entry name" value="Nucleotide-bd_a/b_plait_sf"/>
</dbReference>
<evidence type="ECO:0000256" key="3">
    <source>
        <dbReference type="SAM" id="MobiDB-lite"/>
    </source>
</evidence>
<dbReference type="PANTHER" id="PTHR19965">
    <property type="entry name" value="RNA AND EXPORT FACTOR BINDING PROTEIN"/>
    <property type="match status" value="1"/>
</dbReference>
<evidence type="ECO:0000313" key="5">
    <source>
        <dbReference type="EMBL" id="KAJ3254681.1"/>
    </source>
</evidence>
<evidence type="ECO:0000256" key="1">
    <source>
        <dbReference type="ARBA" id="ARBA00022884"/>
    </source>
</evidence>
<dbReference type="Proteomes" id="UP001210925">
    <property type="component" value="Unassembled WGS sequence"/>
</dbReference>
<dbReference type="SUPFAM" id="SSF54928">
    <property type="entry name" value="RNA-binding domain, RBD"/>
    <property type="match status" value="1"/>
</dbReference>
<dbReference type="AlphaFoldDB" id="A0AAD5UG01"/>
<comment type="caution">
    <text evidence="5">The sequence shown here is derived from an EMBL/GenBank/DDBJ whole genome shotgun (WGS) entry which is preliminary data.</text>
</comment>
<dbReference type="InterPro" id="IPR051229">
    <property type="entry name" value="ALYREF_mRNA_export"/>
</dbReference>
<dbReference type="GO" id="GO:0003729">
    <property type="term" value="F:mRNA binding"/>
    <property type="evidence" value="ECO:0007669"/>
    <property type="project" value="TreeGrafter"/>
</dbReference>
<proteinExistence type="predicted"/>
<evidence type="ECO:0000259" key="4">
    <source>
        <dbReference type="PROSITE" id="PS50102"/>
    </source>
</evidence>
<dbReference type="GO" id="GO:0006406">
    <property type="term" value="P:mRNA export from nucleus"/>
    <property type="evidence" value="ECO:0007669"/>
    <property type="project" value="TreeGrafter"/>
</dbReference>
<dbReference type="Pfam" id="PF00076">
    <property type="entry name" value="RRM_1"/>
    <property type="match status" value="1"/>
</dbReference>
<dbReference type="InterPro" id="IPR000504">
    <property type="entry name" value="RRM_dom"/>
</dbReference>